<proteinExistence type="predicted"/>
<reference evidence="1 2" key="1">
    <citation type="journal article" date="2023" name="Elife">
        <title>Identification of key yeast species and microbe-microbe interactions impacting larval growth of Drosophila in the wild.</title>
        <authorList>
            <person name="Mure A."/>
            <person name="Sugiura Y."/>
            <person name="Maeda R."/>
            <person name="Honda K."/>
            <person name="Sakurai N."/>
            <person name="Takahashi Y."/>
            <person name="Watada M."/>
            <person name="Katoh T."/>
            <person name="Gotoh A."/>
            <person name="Gotoh Y."/>
            <person name="Taniguchi I."/>
            <person name="Nakamura K."/>
            <person name="Hayashi T."/>
            <person name="Katayama T."/>
            <person name="Uemura T."/>
            <person name="Hattori Y."/>
        </authorList>
    </citation>
    <scope>NUCLEOTIDE SEQUENCE [LARGE SCALE GENOMIC DNA]</scope>
    <source>
        <strain evidence="1 2">PK-24</strain>
    </source>
</reference>
<dbReference type="Proteomes" id="UP001378960">
    <property type="component" value="Unassembled WGS sequence"/>
</dbReference>
<protein>
    <submittedName>
        <fullName evidence="1">Uncharacterized protein</fullName>
    </submittedName>
</protein>
<evidence type="ECO:0000313" key="1">
    <source>
        <dbReference type="EMBL" id="GMM43952.1"/>
    </source>
</evidence>
<organism evidence="1 2">
    <name type="scientific">Pichia kluyveri</name>
    <name type="common">Yeast</name>
    <dbReference type="NCBI Taxonomy" id="36015"/>
    <lineage>
        <taxon>Eukaryota</taxon>
        <taxon>Fungi</taxon>
        <taxon>Dikarya</taxon>
        <taxon>Ascomycota</taxon>
        <taxon>Saccharomycotina</taxon>
        <taxon>Pichiomycetes</taxon>
        <taxon>Pichiales</taxon>
        <taxon>Pichiaceae</taxon>
        <taxon>Pichia</taxon>
    </lineage>
</organism>
<dbReference type="AlphaFoldDB" id="A0AAV5QY81"/>
<comment type="caution">
    <text evidence="1">The sequence shown here is derived from an EMBL/GenBank/DDBJ whole genome shotgun (WGS) entry which is preliminary data.</text>
</comment>
<sequence length="107" mass="11427">MTWTTTGTNRNIITSTDIYVAQPEPATQFWTGSYTTTTLLTTSAINSDYIPVFTTMTIVEVPYSQSTLSTSAKPTTTPSVSDEYSGAAASTNVNQAFLGLAMLLLAL</sequence>
<dbReference type="EMBL" id="BTGB01000001">
    <property type="protein sequence ID" value="GMM43952.1"/>
    <property type="molecule type" value="Genomic_DNA"/>
</dbReference>
<gene>
    <name evidence="1" type="ORF">DAPK24_005270</name>
</gene>
<keyword evidence="2" id="KW-1185">Reference proteome</keyword>
<accession>A0AAV5QY81</accession>
<evidence type="ECO:0000313" key="2">
    <source>
        <dbReference type="Proteomes" id="UP001378960"/>
    </source>
</evidence>
<name>A0AAV5QY81_PICKL</name>